<protein>
    <submittedName>
        <fullName evidence="1">Uncharacterized protein</fullName>
    </submittedName>
</protein>
<evidence type="ECO:0000313" key="2">
    <source>
        <dbReference type="Proteomes" id="UP001609376"/>
    </source>
</evidence>
<reference evidence="1 2" key="1">
    <citation type="submission" date="2024-10" db="EMBL/GenBank/DDBJ databases">
        <title>Paracoccus drimophilus sp. nov., a novel bacterium from corn roots in Hunan.</title>
        <authorList>
            <person name="Li X."/>
        </authorList>
    </citation>
    <scope>NUCLEOTIDE SEQUENCE [LARGE SCALE GENOMIC DNA]</scope>
    <source>
        <strain evidence="1 2">NGMCC 1.201697</strain>
    </source>
</reference>
<accession>A0ABW7LKY2</accession>
<organism evidence="1 2">
    <name type="scientific">Paracoccus broussonetiae subsp. drimophilus</name>
    <dbReference type="NCBI Taxonomy" id="3373869"/>
    <lineage>
        <taxon>Bacteria</taxon>
        <taxon>Pseudomonadati</taxon>
        <taxon>Pseudomonadota</taxon>
        <taxon>Alphaproteobacteria</taxon>
        <taxon>Rhodobacterales</taxon>
        <taxon>Paracoccaceae</taxon>
        <taxon>Paracoccus</taxon>
        <taxon>Paracoccus broussonetiae</taxon>
    </lineage>
</organism>
<name>A0ABW7LKY2_9RHOB</name>
<dbReference type="RefSeq" id="WP_395132435.1">
    <property type="nucleotide sequence ID" value="NZ_JBIMPR010000003.1"/>
</dbReference>
<dbReference type="EMBL" id="JBIMPR010000003">
    <property type="protein sequence ID" value="MFH5773577.1"/>
    <property type="molecule type" value="Genomic_DNA"/>
</dbReference>
<gene>
    <name evidence="1" type="ORF">ACHFJ0_04940</name>
</gene>
<comment type="caution">
    <text evidence="1">The sequence shown here is derived from an EMBL/GenBank/DDBJ whole genome shotgun (WGS) entry which is preliminary data.</text>
</comment>
<dbReference type="Proteomes" id="UP001609376">
    <property type="component" value="Unassembled WGS sequence"/>
</dbReference>
<keyword evidence="2" id="KW-1185">Reference proteome</keyword>
<evidence type="ECO:0000313" key="1">
    <source>
        <dbReference type="EMBL" id="MFH5773577.1"/>
    </source>
</evidence>
<proteinExistence type="predicted"/>
<sequence length="211" mass="23612">MQPIPQVREMSIQRALEWAFRDECAQMDMDELHTSSGGVRGGVDTIWVLMQRGVLGTKVDGGGSSTPAWDAEIIASTVASLPVSHGGRGMAVQIASLARAGAEPDWMRDAKPRCVPVEWRNTKHGAFARTEIIRTIETVHRGRRMKRHEVACPVTYRPTQAQIAACRRNYLDWWGALLWLQGEMNALGILSRIQLTNAMPPLSPWRNMLRE</sequence>